<evidence type="ECO:0000313" key="2">
    <source>
        <dbReference type="EMBL" id="PWA48255.1"/>
    </source>
</evidence>
<sequence length="235" mass="26983">MINGALRLSSYNRNCKDDTCIMHDTRDENGYRKYGIGTEPYQYRLCLPEEAAAEVASLEMIPWVLLLDIQKELELRNRLKTNENDSKTQVDLKVAECMIKETIRNCKRTKELPAWLEILSLSGFMVRYHGAFSWNPRNSAEKPAPKDVQRNRKGSGLAQSDKATWEAMVGIQEDRVSSYTMDGQEGLPTVSTAEQWMVSGDANKDEVVRSSHRYESAPDIVLFKIFLFIFRDLLY</sequence>
<accession>A0A2U1LGW3</accession>
<dbReference type="STRING" id="35608.A0A2U1LGW3"/>
<protein>
    <submittedName>
        <fullName evidence="2">Uncharacterized protein</fullName>
    </submittedName>
</protein>
<feature type="compositionally biased region" description="Basic and acidic residues" evidence="1">
    <location>
        <begin position="139"/>
        <end position="150"/>
    </location>
</feature>
<evidence type="ECO:0000256" key="1">
    <source>
        <dbReference type="SAM" id="MobiDB-lite"/>
    </source>
</evidence>
<organism evidence="2 3">
    <name type="scientific">Artemisia annua</name>
    <name type="common">Sweet wormwood</name>
    <dbReference type="NCBI Taxonomy" id="35608"/>
    <lineage>
        <taxon>Eukaryota</taxon>
        <taxon>Viridiplantae</taxon>
        <taxon>Streptophyta</taxon>
        <taxon>Embryophyta</taxon>
        <taxon>Tracheophyta</taxon>
        <taxon>Spermatophyta</taxon>
        <taxon>Magnoliopsida</taxon>
        <taxon>eudicotyledons</taxon>
        <taxon>Gunneridae</taxon>
        <taxon>Pentapetalae</taxon>
        <taxon>asterids</taxon>
        <taxon>campanulids</taxon>
        <taxon>Asterales</taxon>
        <taxon>Asteraceae</taxon>
        <taxon>Asteroideae</taxon>
        <taxon>Anthemideae</taxon>
        <taxon>Artemisiinae</taxon>
        <taxon>Artemisia</taxon>
    </lineage>
</organism>
<proteinExistence type="predicted"/>
<dbReference type="PANTHER" id="PTHR35478">
    <property type="entry name" value="ZINC FINGER FYVE DOMAIN PROTEIN"/>
    <property type="match status" value="1"/>
</dbReference>
<gene>
    <name evidence="2" type="ORF">CTI12_AA488720</name>
</gene>
<reference evidence="2 3" key="1">
    <citation type="journal article" date="2018" name="Mol. Plant">
        <title>The genome of Artemisia annua provides insight into the evolution of Asteraceae family and artemisinin biosynthesis.</title>
        <authorList>
            <person name="Shen Q."/>
            <person name="Zhang L."/>
            <person name="Liao Z."/>
            <person name="Wang S."/>
            <person name="Yan T."/>
            <person name="Shi P."/>
            <person name="Liu M."/>
            <person name="Fu X."/>
            <person name="Pan Q."/>
            <person name="Wang Y."/>
            <person name="Lv Z."/>
            <person name="Lu X."/>
            <person name="Zhang F."/>
            <person name="Jiang W."/>
            <person name="Ma Y."/>
            <person name="Chen M."/>
            <person name="Hao X."/>
            <person name="Li L."/>
            <person name="Tang Y."/>
            <person name="Lv G."/>
            <person name="Zhou Y."/>
            <person name="Sun X."/>
            <person name="Brodelius P.E."/>
            <person name="Rose J.K.C."/>
            <person name="Tang K."/>
        </authorList>
    </citation>
    <scope>NUCLEOTIDE SEQUENCE [LARGE SCALE GENOMIC DNA]</scope>
    <source>
        <strain evidence="3">cv. Huhao1</strain>
        <tissue evidence="2">Leaf</tissue>
    </source>
</reference>
<dbReference type="PANTHER" id="PTHR35478:SF1">
    <property type="entry name" value="ZINC FINGER FYVE DOMAIN-CONTAINING PROTEIN 26"/>
    <property type="match status" value="1"/>
</dbReference>
<comment type="caution">
    <text evidence="2">The sequence shown here is derived from an EMBL/GenBank/DDBJ whole genome shotgun (WGS) entry which is preliminary data.</text>
</comment>
<name>A0A2U1LGW3_ARTAN</name>
<dbReference type="Gene3D" id="1.10.287.10">
    <property type="entry name" value="S15/NS1, RNA-binding"/>
    <property type="match status" value="1"/>
</dbReference>
<dbReference type="OrthoDB" id="1936617at2759"/>
<keyword evidence="3" id="KW-1185">Reference proteome</keyword>
<feature type="region of interest" description="Disordered" evidence="1">
    <location>
        <begin position="139"/>
        <end position="159"/>
    </location>
</feature>
<evidence type="ECO:0000313" key="3">
    <source>
        <dbReference type="Proteomes" id="UP000245207"/>
    </source>
</evidence>
<dbReference type="AlphaFoldDB" id="A0A2U1LGW3"/>
<dbReference type="Proteomes" id="UP000245207">
    <property type="component" value="Unassembled WGS sequence"/>
</dbReference>
<dbReference type="EMBL" id="PKPP01009438">
    <property type="protein sequence ID" value="PWA48255.1"/>
    <property type="molecule type" value="Genomic_DNA"/>
</dbReference>